<evidence type="ECO:0008006" key="4">
    <source>
        <dbReference type="Google" id="ProtNLM"/>
    </source>
</evidence>
<dbReference type="InParanoid" id="A0A409Y5A6"/>
<gene>
    <name evidence="2" type="ORF">CVT26_003241</name>
</gene>
<dbReference type="OrthoDB" id="3270471at2759"/>
<reference evidence="2 3" key="1">
    <citation type="journal article" date="2018" name="Evol. Lett.">
        <title>Horizontal gene cluster transfer increased hallucinogenic mushroom diversity.</title>
        <authorList>
            <person name="Reynolds H.T."/>
            <person name="Vijayakumar V."/>
            <person name="Gluck-Thaler E."/>
            <person name="Korotkin H.B."/>
            <person name="Matheny P.B."/>
            <person name="Slot J.C."/>
        </authorList>
    </citation>
    <scope>NUCLEOTIDE SEQUENCE [LARGE SCALE GENOMIC DNA]</scope>
    <source>
        <strain evidence="2 3">SRW20</strain>
    </source>
</reference>
<comment type="caution">
    <text evidence="2">The sequence shown here is derived from an EMBL/GenBank/DDBJ whole genome shotgun (WGS) entry which is preliminary data.</text>
</comment>
<feature type="region of interest" description="Disordered" evidence="1">
    <location>
        <begin position="1"/>
        <end position="40"/>
    </location>
</feature>
<dbReference type="AlphaFoldDB" id="A0A409Y5A6"/>
<dbReference type="Proteomes" id="UP000284706">
    <property type="component" value="Unassembled WGS sequence"/>
</dbReference>
<feature type="compositionally biased region" description="Basic and acidic residues" evidence="1">
    <location>
        <begin position="191"/>
        <end position="225"/>
    </location>
</feature>
<feature type="region of interest" description="Disordered" evidence="1">
    <location>
        <begin position="102"/>
        <end position="230"/>
    </location>
</feature>
<feature type="compositionally biased region" description="Basic and acidic residues" evidence="1">
    <location>
        <begin position="298"/>
        <end position="312"/>
    </location>
</feature>
<feature type="compositionally biased region" description="Acidic residues" evidence="1">
    <location>
        <begin position="313"/>
        <end position="324"/>
    </location>
</feature>
<protein>
    <recommendedName>
        <fullName evidence="4">No apical meristem-associated C-terminal domain-containing protein</fullName>
    </recommendedName>
</protein>
<feature type="compositionally biased region" description="Low complexity" evidence="1">
    <location>
        <begin position="395"/>
        <end position="405"/>
    </location>
</feature>
<evidence type="ECO:0000313" key="2">
    <source>
        <dbReference type="EMBL" id="PPQ98195.1"/>
    </source>
</evidence>
<evidence type="ECO:0000313" key="3">
    <source>
        <dbReference type="Proteomes" id="UP000284706"/>
    </source>
</evidence>
<dbReference type="EMBL" id="NHYE01001141">
    <property type="protein sequence ID" value="PPQ98195.1"/>
    <property type="molecule type" value="Genomic_DNA"/>
</dbReference>
<feature type="region of interest" description="Disordered" evidence="1">
    <location>
        <begin position="464"/>
        <end position="490"/>
    </location>
</feature>
<evidence type="ECO:0000256" key="1">
    <source>
        <dbReference type="SAM" id="MobiDB-lite"/>
    </source>
</evidence>
<feature type="compositionally biased region" description="Basic and acidic residues" evidence="1">
    <location>
        <begin position="166"/>
        <end position="178"/>
    </location>
</feature>
<organism evidence="2 3">
    <name type="scientific">Gymnopilus dilepis</name>
    <dbReference type="NCBI Taxonomy" id="231916"/>
    <lineage>
        <taxon>Eukaryota</taxon>
        <taxon>Fungi</taxon>
        <taxon>Dikarya</taxon>
        <taxon>Basidiomycota</taxon>
        <taxon>Agaricomycotina</taxon>
        <taxon>Agaricomycetes</taxon>
        <taxon>Agaricomycetidae</taxon>
        <taxon>Agaricales</taxon>
        <taxon>Agaricineae</taxon>
        <taxon>Hymenogastraceae</taxon>
        <taxon>Gymnopilus</taxon>
    </lineage>
</organism>
<accession>A0A409Y5A6</accession>
<feature type="region of interest" description="Disordered" evidence="1">
    <location>
        <begin position="298"/>
        <end position="336"/>
    </location>
</feature>
<feature type="compositionally biased region" description="Polar residues" evidence="1">
    <location>
        <begin position="26"/>
        <end position="40"/>
    </location>
</feature>
<feature type="compositionally biased region" description="Polar residues" evidence="1">
    <location>
        <begin position="105"/>
        <end position="116"/>
    </location>
</feature>
<feature type="region of interest" description="Disordered" evidence="1">
    <location>
        <begin position="395"/>
        <end position="434"/>
    </location>
</feature>
<sequence>MSAYPNSNDDWAFQLPPDEGHFPLSGTVSPSFQAHSSRTWPTSQAVIPSNTSYSEPYHFSLPASQYANNLYTTSQQTFSFPQHNSGLGPQYQQRIASPPIRQPMASLSNIPSQGYSYPTPKPKSCSALPTHTASLHAGAAQTSTSTPRKPLAKGDASHATSPGRQKSKENDKPSETRSRQKGAGSKSGVMSRRDGGDSDTEINKLDPGKREEAELKDVKPKKEGDSEPVVRLTNEDKVKAVQWITNDVRWKDFRVKQAIYWIELSQKVFFLRYTSEQLKNYWNTNAWAKYKAVRELDEHTGGGDGDADRYEADEGGESEPENPPEEGPKKRKKGRANAGNCKFSLDVLNKFRESEIYTLIDKAYSSRIFLSKTSLILSHRAHDDPSVVRERDFNSAAAISDTDSTPSDDSDDSPRDKKRRKAKSPTDLAAEDQKSERLFKAALETLKQKALSATAIAEAQLELARKRDQREEEDRQERIRLAKKQEAREDLESIQKMCESTNPKLRELGEKRLAEYYS</sequence>
<proteinExistence type="predicted"/>
<name>A0A409Y5A6_9AGAR</name>
<keyword evidence="3" id="KW-1185">Reference proteome</keyword>